<dbReference type="RefSeq" id="WP_194115744.1">
    <property type="nucleotide sequence ID" value="NZ_JADFUA010000003.1"/>
</dbReference>
<dbReference type="Proteomes" id="UP000604481">
    <property type="component" value="Unassembled WGS sequence"/>
</dbReference>
<organism evidence="4 5">
    <name type="scientific">Chitinilyticum piscinae</name>
    <dbReference type="NCBI Taxonomy" id="2866724"/>
    <lineage>
        <taxon>Bacteria</taxon>
        <taxon>Pseudomonadati</taxon>
        <taxon>Pseudomonadota</taxon>
        <taxon>Betaproteobacteria</taxon>
        <taxon>Neisseriales</taxon>
        <taxon>Chitinibacteraceae</taxon>
        <taxon>Chitinilyticum</taxon>
    </lineage>
</organism>
<keyword evidence="2" id="KW-0732">Signal</keyword>
<evidence type="ECO:0000256" key="2">
    <source>
        <dbReference type="SAM" id="SignalP"/>
    </source>
</evidence>
<feature type="signal peptide" evidence="2">
    <location>
        <begin position="1"/>
        <end position="23"/>
    </location>
</feature>
<dbReference type="EMBL" id="JADFUA010000003">
    <property type="protein sequence ID" value="MBE9609234.1"/>
    <property type="molecule type" value="Genomic_DNA"/>
</dbReference>
<evidence type="ECO:0000313" key="5">
    <source>
        <dbReference type="Proteomes" id="UP000604481"/>
    </source>
</evidence>
<feature type="region of interest" description="Disordered" evidence="1">
    <location>
        <begin position="40"/>
        <end position="76"/>
    </location>
</feature>
<sequence length="143" mass="15566">MIRSTISCGLLLALLLLAPAASAGMYKCKNSDGSFSYGDQPCTGTAREQSTTVKAAPAPVAKPAPASSTAGTKRNGNVEYCDFLDRQLYSLEEAEAMAISDGMYGNKKGSYAEFKRYEENKLYVEGERNRLNKERKFHNCSGN</sequence>
<feature type="compositionally biased region" description="Low complexity" evidence="1">
    <location>
        <begin position="50"/>
        <end position="70"/>
    </location>
</feature>
<comment type="caution">
    <text evidence="4">The sequence shown here is derived from an EMBL/GenBank/DDBJ whole genome shotgun (WGS) entry which is preliminary data.</text>
</comment>
<protein>
    <submittedName>
        <fullName evidence="4">DUF4124 domain-containing protein</fullName>
    </submittedName>
</protein>
<dbReference type="InterPro" id="IPR025392">
    <property type="entry name" value="DUF4124"/>
</dbReference>
<evidence type="ECO:0000256" key="1">
    <source>
        <dbReference type="SAM" id="MobiDB-lite"/>
    </source>
</evidence>
<gene>
    <name evidence="4" type="ORF">INR99_07725</name>
</gene>
<keyword evidence="5" id="KW-1185">Reference proteome</keyword>
<reference evidence="4 5" key="1">
    <citation type="submission" date="2020-10" db="EMBL/GenBank/DDBJ databases">
        <title>The genome sequence of Chitinilyticum litopenaei 4Y14.</title>
        <authorList>
            <person name="Liu Y."/>
        </authorList>
    </citation>
    <scope>NUCLEOTIDE SEQUENCE [LARGE SCALE GENOMIC DNA]</scope>
    <source>
        <strain evidence="4 5">4Y14</strain>
    </source>
</reference>
<dbReference type="AlphaFoldDB" id="A0A8J7KE92"/>
<dbReference type="Pfam" id="PF13511">
    <property type="entry name" value="DUF4124"/>
    <property type="match status" value="1"/>
</dbReference>
<evidence type="ECO:0000259" key="3">
    <source>
        <dbReference type="Pfam" id="PF13511"/>
    </source>
</evidence>
<evidence type="ECO:0000313" key="4">
    <source>
        <dbReference type="EMBL" id="MBE9609234.1"/>
    </source>
</evidence>
<feature type="chain" id="PRO_5035181809" evidence="2">
    <location>
        <begin position="24"/>
        <end position="143"/>
    </location>
</feature>
<name>A0A8J7KE92_9NEIS</name>
<proteinExistence type="predicted"/>
<accession>A0A8J7KE92</accession>
<feature type="domain" description="DUF4124" evidence="3">
    <location>
        <begin position="12"/>
        <end position="67"/>
    </location>
</feature>